<dbReference type="Proteomes" id="UP000017396">
    <property type="component" value="Chromosome"/>
</dbReference>
<keyword evidence="4" id="KW-1185">Reference proteome</keyword>
<dbReference type="OrthoDB" id="9768561at2"/>
<dbReference type="PANTHER" id="PTHR42834:SF1">
    <property type="entry name" value="ENDONUCLEASE_EXONUCLEASE_PHOSPHATASE FAMILY PROTEIN (AFU_ORTHOLOGUE AFUA_3G09210)"/>
    <property type="match status" value="1"/>
</dbReference>
<dbReference type="Gene3D" id="3.60.10.10">
    <property type="entry name" value="Endonuclease/exonuclease/phosphatase"/>
    <property type="match status" value="1"/>
</dbReference>
<dbReference type="CDD" id="cd04486">
    <property type="entry name" value="YhcR_OBF_like"/>
    <property type="match status" value="1"/>
</dbReference>
<dbReference type="GO" id="GO:0004527">
    <property type="term" value="F:exonuclease activity"/>
    <property type="evidence" value="ECO:0007669"/>
    <property type="project" value="UniProtKB-KW"/>
</dbReference>
<proteinExistence type="predicted"/>
<dbReference type="Pfam" id="PF19580">
    <property type="entry name" value="Exo_endo_phos_3"/>
    <property type="match status" value="1"/>
</dbReference>
<dbReference type="InterPro" id="IPR036691">
    <property type="entry name" value="Endo/exonu/phosph_ase_sf"/>
</dbReference>
<organism evidence="3 4">
    <name type="scientific">Gloeobacter kilaueensis (strain ATCC BAA-2537 / CCAP 1431/1 / ULC 316 / JS1)</name>
    <dbReference type="NCBI Taxonomy" id="1183438"/>
    <lineage>
        <taxon>Bacteria</taxon>
        <taxon>Bacillati</taxon>
        <taxon>Cyanobacteriota</taxon>
        <taxon>Cyanophyceae</taxon>
        <taxon>Gloeobacterales</taxon>
        <taxon>Gloeobacteraceae</taxon>
        <taxon>Gloeobacter</taxon>
    </lineage>
</organism>
<dbReference type="STRING" id="1183438.GKIL_1728"/>
<dbReference type="PATRIC" id="fig|1183438.3.peg.1697"/>
<keyword evidence="3" id="KW-0269">Exonuclease</keyword>
<dbReference type="GO" id="GO:0004519">
    <property type="term" value="F:endonuclease activity"/>
    <property type="evidence" value="ECO:0007669"/>
    <property type="project" value="UniProtKB-KW"/>
</dbReference>
<keyword evidence="3" id="KW-0540">Nuclease</keyword>
<feature type="region of interest" description="Disordered" evidence="1">
    <location>
        <begin position="624"/>
        <end position="644"/>
    </location>
</feature>
<feature type="region of interest" description="Disordered" evidence="1">
    <location>
        <begin position="208"/>
        <end position="227"/>
    </location>
</feature>
<dbReference type="PROSITE" id="PS51841">
    <property type="entry name" value="LTD"/>
    <property type="match status" value="1"/>
</dbReference>
<dbReference type="InterPro" id="IPR005135">
    <property type="entry name" value="Endo/exonuclease/phosphatase"/>
</dbReference>
<dbReference type="KEGG" id="glj:GKIL_1728"/>
<evidence type="ECO:0000256" key="1">
    <source>
        <dbReference type="SAM" id="MobiDB-lite"/>
    </source>
</evidence>
<dbReference type="SUPFAM" id="SSF56219">
    <property type="entry name" value="DNase I-like"/>
    <property type="match status" value="1"/>
</dbReference>
<dbReference type="HOGENOM" id="CLU_003608_1_0_3"/>
<sequence length="808" mass="83432">MASAAVNQALRHWQRHFKLGLLSTGVGLLALCRAVGAATSSDVIINEFSQGSSGAKEWVEILVVTDNLNLQNHKLIDGNGSLSITLAGSGFASLRAGTLIVVYNGGDVDGTIVSDLSYNPTGGDYRLEVSSLNNSGSFAVTRTAGWSGTTGAFANGSSTDVPQLVDAQGTTFYSFPRTPTPNSAKFSAYSGGNTGDATLATNWTADAASSSATPGAPNPAGSNTSWITSLRSGTATRIHDIQGAAHLSPKNNQAVSNIPGIVTALRSNGFYLQDPTSDSDPATSEGIFVYTGSTPTVSVGSSLQVSGTVSEYVSGGSTSGNLSTTEIITPTITTLSTGNALPAATVIGSGGRIPPNLIIEDDATATGNVNTSGVFDPASDGIDFYESLEGMRVQINNAVVVGPTNSSGEIAVLGDNGSNASGRTLRGGIAIGATDFNPERLILSPSLVSNPPKLNVADRFNASIVGIVDYSSGNFKILNTAALPSVTVGGLTQESTALVGSTKQLTVAAFNLENFNTAAGSRIQTLASYIAKNLKAPDILSIEEIQDNSGPTDDGVVDASQTLAALTSAITSAGGPAYQYRQIDPINDQDGGQPGGNIRQVLLFNPARISFIDRPGGGSTVATTAATGSGGPQLTYSPGRIDPTNTAFSTSRKPLAGEFLFNGQHLFVIANHLNSKGGDTALFGAAQPPVLNSQPQRVSQATVINSFVSSILALDSQASIVVLGDLNDFEFSQPLLTLKGTTLTNLIEKVAANDRYTYIYEGNSQAIDHILVSPYLSTKAEIDIVHVDSEFVNQASDHEAVVARFTFP</sequence>
<name>U5QK33_GLOK1</name>
<gene>
    <name evidence="3" type="ORF">GKIL_1728</name>
</gene>
<keyword evidence="3" id="KW-0378">Hydrolase</keyword>
<evidence type="ECO:0000259" key="2">
    <source>
        <dbReference type="PROSITE" id="PS51841"/>
    </source>
</evidence>
<dbReference type="InterPro" id="IPR001322">
    <property type="entry name" value="Lamin_tail_dom"/>
</dbReference>
<feature type="domain" description="LTD" evidence="2">
    <location>
        <begin position="34"/>
        <end position="144"/>
    </location>
</feature>
<keyword evidence="3" id="KW-0255">Endonuclease</keyword>
<dbReference type="AlphaFoldDB" id="U5QK33"/>
<evidence type="ECO:0000313" key="4">
    <source>
        <dbReference type="Proteomes" id="UP000017396"/>
    </source>
</evidence>
<dbReference type="PANTHER" id="PTHR42834">
    <property type="entry name" value="ENDONUCLEASE/EXONUCLEASE/PHOSPHATASE FAMILY PROTEIN (AFU_ORTHOLOGUE AFUA_3G09210)"/>
    <property type="match status" value="1"/>
</dbReference>
<protein>
    <submittedName>
        <fullName evidence="3">Endonuclease/exonuclease/phosphatase</fullName>
    </submittedName>
</protein>
<accession>U5QK33</accession>
<dbReference type="eggNOG" id="COG2374">
    <property type="taxonomic scope" value="Bacteria"/>
</dbReference>
<evidence type="ECO:0000313" key="3">
    <source>
        <dbReference type="EMBL" id="AGY57974.1"/>
    </source>
</evidence>
<reference evidence="3 4" key="1">
    <citation type="journal article" date="2013" name="PLoS ONE">
        <title>Cultivation and Complete Genome Sequencing of Gloeobacter kilaueensis sp. nov., from a Lava Cave in Kilauea Caldera, Hawai'i.</title>
        <authorList>
            <person name="Saw J.H."/>
            <person name="Schatz M."/>
            <person name="Brown M.V."/>
            <person name="Kunkel D.D."/>
            <person name="Foster J.S."/>
            <person name="Shick H."/>
            <person name="Christensen S."/>
            <person name="Hou S."/>
            <person name="Wan X."/>
            <person name="Donachie S.P."/>
        </authorList>
    </citation>
    <scope>NUCLEOTIDE SEQUENCE [LARGE SCALE GENOMIC DNA]</scope>
    <source>
        <strain evidence="4">JS</strain>
    </source>
</reference>
<dbReference type="EMBL" id="CP003587">
    <property type="protein sequence ID" value="AGY57974.1"/>
    <property type="molecule type" value="Genomic_DNA"/>
</dbReference>